<gene>
    <name evidence="1" type="ORF">DW228_06200</name>
</gene>
<comment type="caution">
    <text evidence="1">The sequence shown here is derived from an EMBL/GenBank/DDBJ whole genome shotgun (WGS) entry which is preliminary data.</text>
</comment>
<dbReference type="Proteomes" id="UP000266644">
    <property type="component" value="Unassembled WGS sequence"/>
</dbReference>
<evidence type="ECO:0000313" key="2">
    <source>
        <dbReference type="Proteomes" id="UP000266644"/>
    </source>
</evidence>
<dbReference type="EMBL" id="QRJE01000008">
    <property type="protein sequence ID" value="RHH14388.1"/>
    <property type="molecule type" value="Genomic_DNA"/>
</dbReference>
<accession>A0A396C1C9</accession>
<protein>
    <submittedName>
        <fullName evidence="1">Uncharacterized protein</fullName>
    </submittedName>
</protein>
<sequence length="147" mass="17118">MNMEAIPCTRVRYREFPELLFGTSSKGLEYCDATRYIKDKGDAKYHNVEDFKVKFAYWIQAVCQTYDLKPDAVVIVDNRGHYLIDESLALVLIAYIDPEFGIYMLERITEMLITGVTLSDTNLMLMAKDRLSREQLTNLLEYEKQPL</sequence>
<name>A0A396C1C9_BACFG</name>
<proteinExistence type="predicted"/>
<dbReference type="RefSeq" id="WP_122330036.1">
    <property type="nucleotide sequence ID" value="NZ_JAQDYY010000001.1"/>
</dbReference>
<evidence type="ECO:0000313" key="1">
    <source>
        <dbReference type="EMBL" id="RHH14388.1"/>
    </source>
</evidence>
<reference evidence="1 2" key="1">
    <citation type="submission" date="2018-08" db="EMBL/GenBank/DDBJ databases">
        <title>A genome reference for cultivated species of the human gut microbiota.</title>
        <authorList>
            <person name="Zou Y."/>
            <person name="Xue W."/>
            <person name="Luo G."/>
        </authorList>
    </citation>
    <scope>NUCLEOTIDE SEQUENCE [LARGE SCALE GENOMIC DNA]</scope>
    <source>
        <strain evidence="1 2">AM18-6</strain>
    </source>
</reference>
<organism evidence="1 2">
    <name type="scientific">Bacteroides fragilis</name>
    <dbReference type="NCBI Taxonomy" id="817"/>
    <lineage>
        <taxon>Bacteria</taxon>
        <taxon>Pseudomonadati</taxon>
        <taxon>Bacteroidota</taxon>
        <taxon>Bacteroidia</taxon>
        <taxon>Bacteroidales</taxon>
        <taxon>Bacteroidaceae</taxon>
        <taxon>Bacteroides</taxon>
    </lineage>
</organism>
<dbReference type="AlphaFoldDB" id="A0A396C1C9"/>